<dbReference type="Pfam" id="PF01406">
    <property type="entry name" value="tRNA-synt_1e"/>
    <property type="match status" value="1"/>
</dbReference>
<dbReference type="GO" id="GO:0010125">
    <property type="term" value="P:mycothiol biosynthetic process"/>
    <property type="evidence" value="ECO:0007669"/>
    <property type="project" value="UniProtKB-UniRule"/>
</dbReference>
<evidence type="ECO:0000256" key="11">
    <source>
        <dbReference type="SAM" id="MobiDB-lite"/>
    </source>
</evidence>
<feature type="binding site" evidence="10">
    <location>
        <begin position="259"/>
        <end position="261"/>
    </location>
    <ligand>
        <name>L-cysteinyl-5'-AMP</name>
        <dbReference type="ChEBI" id="CHEBI:144924"/>
    </ligand>
</feature>
<dbReference type="PANTHER" id="PTHR10890">
    <property type="entry name" value="CYSTEINYL-TRNA SYNTHETASE"/>
    <property type="match status" value="1"/>
</dbReference>
<feature type="binding site" evidence="10">
    <location>
        <position position="293"/>
    </location>
    <ligand>
        <name>L-cysteinyl-5'-AMP</name>
        <dbReference type="ChEBI" id="CHEBI:144924"/>
    </ligand>
</feature>
<keyword evidence="5 10" id="KW-0479">Metal-binding</keyword>
<organism evidence="13 14">
    <name type="scientific">Candidatus Frankia alpina</name>
    <dbReference type="NCBI Taxonomy" id="2699483"/>
    <lineage>
        <taxon>Bacteria</taxon>
        <taxon>Bacillati</taxon>
        <taxon>Actinomycetota</taxon>
        <taxon>Actinomycetes</taxon>
        <taxon>Frankiales</taxon>
        <taxon>Frankiaceae</taxon>
        <taxon>Frankia</taxon>
    </lineage>
</organism>
<keyword evidence="14" id="KW-1185">Reference proteome</keyword>
<dbReference type="EMBL" id="SSXH01000289">
    <property type="protein sequence ID" value="THJ74228.1"/>
    <property type="molecule type" value="Genomic_DNA"/>
</dbReference>
<feature type="binding site" evidence="10">
    <location>
        <begin position="95"/>
        <end position="97"/>
    </location>
    <ligand>
        <name>L-cysteinyl-5'-AMP</name>
        <dbReference type="ChEBI" id="CHEBI:144924"/>
    </ligand>
</feature>
<comment type="similarity">
    <text evidence="2 10">Belongs to the class-I aminoacyl-tRNA synthetase family. MshC subfamily.</text>
</comment>
<evidence type="ECO:0000313" key="14">
    <source>
        <dbReference type="Proteomes" id="UP000305282"/>
    </source>
</evidence>
<feature type="binding site" evidence="10">
    <location>
        <position position="57"/>
    </location>
    <ligand>
        <name>Zn(2+)</name>
        <dbReference type="ChEBI" id="CHEBI:29105"/>
    </ligand>
</feature>
<comment type="caution">
    <text evidence="13">The sequence shown here is derived from an EMBL/GenBank/DDBJ whole genome shotgun (WGS) entry which is preliminary data.</text>
</comment>
<dbReference type="InterPro" id="IPR024909">
    <property type="entry name" value="Cys-tRNA/MSH_ligase"/>
</dbReference>
<keyword evidence="6 10" id="KW-0547">Nucleotide-binding</keyword>
<reference evidence="13 14" key="1">
    <citation type="submission" date="2019-04" db="EMBL/GenBank/DDBJ databases">
        <title>Draft genome sequences for three unisolated Alnus-infective Frankia Sp+ strains, AgTrS, AiOr and AvVan, the first sequenced Frankia strains able to sporulate in-planta.</title>
        <authorList>
            <person name="Bethencourt L."/>
            <person name="Vautrin F."/>
            <person name="Taib N."/>
            <person name="Dubost A."/>
            <person name="Castro-Garcia L."/>
            <person name="Imbaud O."/>
            <person name="Abrouk D."/>
            <person name="Fournier P."/>
            <person name="Briolay J."/>
            <person name="Nguyen A."/>
            <person name="Normand P."/>
            <person name="Fernandez M.P."/>
            <person name="Brochier-Armanet C."/>
            <person name="Herrera-Belaroussi A."/>
        </authorList>
    </citation>
    <scope>NUCLEOTIDE SEQUENCE [LARGE SCALE GENOMIC DNA]</scope>
    <source>
        <strain evidence="13 14">AvVan</strain>
    </source>
</reference>
<evidence type="ECO:0000256" key="9">
    <source>
        <dbReference type="ARBA" id="ARBA00048350"/>
    </source>
</evidence>
<gene>
    <name evidence="10" type="primary">mshC</name>
    <name evidence="13" type="ORF">E7Y31_12695</name>
</gene>
<dbReference type="InterPro" id="IPR017812">
    <property type="entry name" value="Mycothiol_ligase_MshC"/>
</dbReference>
<proteinExistence type="inferred from homology"/>
<evidence type="ECO:0000256" key="7">
    <source>
        <dbReference type="ARBA" id="ARBA00022833"/>
    </source>
</evidence>
<dbReference type="FunFam" id="3.40.50.620:FF:000134">
    <property type="entry name" value="L-cysteine:1D-myo-inositol 2-amino-2-deoxy-alpha-D-glucopyranoside ligase"/>
    <property type="match status" value="1"/>
</dbReference>
<evidence type="ECO:0000256" key="8">
    <source>
        <dbReference type="ARBA" id="ARBA00022840"/>
    </source>
</evidence>
<comment type="catalytic activity">
    <reaction evidence="9 10">
        <text>1D-myo-inositol 2-amino-2-deoxy-alpha-D-glucopyranoside + L-cysteine + ATP = 1D-myo-inositol 2-(L-cysteinylamino)-2-deoxy-alpha-D-glucopyranoside + AMP + diphosphate + H(+)</text>
        <dbReference type="Rhea" id="RHEA:26176"/>
        <dbReference type="ChEBI" id="CHEBI:15378"/>
        <dbReference type="ChEBI" id="CHEBI:30616"/>
        <dbReference type="ChEBI" id="CHEBI:33019"/>
        <dbReference type="ChEBI" id="CHEBI:35235"/>
        <dbReference type="ChEBI" id="CHEBI:58886"/>
        <dbReference type="ChEBI" id="CHEBI:58887"/>
        <dbReference type="ChEBI" id="CHEBI:456215"/>
        <dbReference type="EC" id="6.3.1.13"/>
    </reaction>
</comment>
<dbReference type="OrthoDB" id="9815130at2"/>
<evidence type="ECO:0000259" key="12">
    <source>
        <dbReference type="Pfam" id="PF01406"/>
    </source>
</evidence>
<feature type="binding site" evidence="10">
    <location>
        <begin position="57"/>
        <end position="60"/>
    </location>
    <ligand>
        <name>L-cysteinyl-5'-AMP</name>
        <dbReference type="ChEBI" id="CHEBI:144924"/>
    </ligand>
</feature>
<dbReference type="Gene3D" id="3.40.50.620">
    <property type="entry name" value="HUPs"/>
    <property type="match status" value="1"/>
</dbReference>
<feature type="binding site" evidence="10">
    <location>
        <position position="72"/>
    </location>
    <ligand>
        <name>L-cysteinyl-5'-AMP</name>
        <dbReference type="ChEBI" id="CHEBI:144924"/>
    </ligand>
</feature>
<feature type="binding site" evidence="10">
    <location>
        <position position="266"/>
    </location>
    <ligand>
        <name>Zn(2+)</name>
        <dbReference type="ChEBI" id="CHEBI:29105"/>
    </ligand>
</feature>
<dbReference type="AlphaFoldDB" id="A0A4S5EPE6"/>
<feature type="short sequence motif" description="'KMSKS' region" evidence="10">
    <location>
        <begin position="299"/>
        <end position="303"/>
    </location>
</feature>
<dbReference type="InterPro" id="IPR032678">
    <property type="entry name" value="tRNA-synt_1_cat_dom"/>
</dbReference>
<sequence>MCPPREPFAVTLTRMQAWPSPLIRPLPGRGRPLRIFDTATSSVRPLDSAPTARLYVCGITPYDATHLGHAFTYLTYDLAQRVLRDAGHTVLYVQNATDVDDPLLERADRDGLDWRDLADREIELFREDMTALRMLPPDSYVGVVEAIPMIVEMVAELVDRGAAYHVDDDLYFSVAAAPAFGDISHLSRAEMLAICAERGGDPYRAGKKDPLDPLLWRAQRPGEPSWPSPFGPGRPGWHIECSAIARHHLGGVVDIQGGGTDLTFPHHECSAAHAEVATGTRPFARSYVHTAMVSLDGHKMSKSRGNLEFVSRLRRVGTDLAALRLALLDHRHTGGWEWTAGLLSDAVTRVERWRAAVALPAGPDATQVLAAVRERLADDLDAPGALAAVDAWADAALADAGAAGSGPTSSGPTGASPRGSGGAVGAGGEAPALVSRLVDTLLGVDLEPVRPRGS</sequence>
<evidence type="ECO:0000256" key="6">
    <source>
        <dbReference type="ARBA" id="ARBA00022741"/>
    </source>
</evidence>
<dbReference type="PRINTS" id="PR00983">
    <property type="entry name" value="TRNASYNTHCYS"/>
</dbReference>
<dbReference type="GO" id="GO:0005829">
    <property type="term" value="C:cytosol"/>
    <property type="evidence" value="ECO:0007669"/>
    <property type="project" value="TreeGrafter"/>
</dbReference>
<dbReference type="GO" id="GO:0008270">
    <property type="term" value="F:zinc ion binding"/>
    <property type="evidence" value="ECO:0007669"/>
    <property type="project" value="UniProtKB-UniRule"/>
</dbReference>
<evidence type="ECO:0000313" key="13">
    <source>
        <dbReference type="EMBL" id="THJ74228.1"/>
    </source>
</evidence>
<comment type="function">
    <text evidence="1 10">Catalyzes the ATP-dependent condensation of GlcN-Ins and L-cysteine to form L-Cys-GlcN-Ins.</text>
</comment>
<feature type="domain" description="tRNA synthetases class I catalytic" evidence="12">
    <location>
        <begin position="52"/>
        <end position="344"/>
    </location>
</feature>
<feature type="binding site" evidence="10">
    <location>
        <position position="241"/>
    </location>
    <ligand>
        <name>Zn(2+)</name>
        <dbReference type="ChEBI" id="CHEBI:29105"/>
    </ligand>
</feature>
<keyword evidence="4 10" id="KW-0436">Ligase</keyword>
<evidence type="ECO:0000256" key="5">
    <source>
        <dbReference type="ARBA" id="ARBA00022723"/>
    </source>
</evidence>
<protein>
    <recommendedName>
        <fullName evidence="10">L-cysteine:1D-myo-inositol 2-amino-2-deoxy-alpha-D-glucopyranoside ligase</fullName>
        <shortName evidence="10">L-Cys:GlcN-Ins ligase</shortName>
        <ecNumber evidence="10">6.3.1.13</ecNumber>
    </recommendedName>
    <alternativeName>
        <fullName evidence="10">Mycothiol ligase</fullName>
        <shortName evidence="10">MSH ligase</shortName>
    </alternativeName>
</protein>
<evidence type="ECO:0000256" key="2">
    <source>
        <dbReference type="ARBA" id="ARBA00007723"/>
    </source>
</evidence>
<evidence type="ECO:0000256" key="4">
    <source>
        <dbReference type="ARBA" id="ARBA00022598"/>
    </source>
</evidence>
<dbReference type="InterPro" id="IPR014729">
    <property type="entry name" value="Rossmann-like_a/b/a_fold"/>
</dbReference>
<keyword evidence="8 10" id="KW-0067">ATP-binding</keyword>
<dbReference type="GO" id="GO:0035446">
    <property type="term" value="F:cysteine-glucosaminylinositol ligase activity"/>
    <property type="evidence" value="ECO:0007669"/>
    <property type="project" value="UniProtKB-UniRule"/>
</dbReference>
<dbReference type="Gene3D" id="1.20.120.640">
    <property type="entry name" value="Anticodon-binding domain of a subclass of class I aminoacyl-tRNA synthetases"/>
    <property type="match status" value="1"/>
</dbReference>
<keyword evidence="7 10" id="KW-0862">Zinc</keyword>
<feature type="short sequence motif" description="'ERGGDP' region" evidence="10">
    <location>
        <begin position="197"/>
        <end position="202"/>
    </location>
</feature>
<comment type="cofactor">
    <cofactor evidence="10">
        <name>Zn(2+)</name>
        <dbReference type="ChEBI" id="CHEBI:29105"/>
    </cofactor>
    <text evidence="10">Binds 1 zinc ion per subunit.</text>
</comment>
<dbReference type="GO" id="GO:0006423">
    <property type="term" value="P:cysteinyl-tRNA aminoacylation"/>
    <property type="evidence" value="ECO:0007669"/>
    <property type="project" value="TreeGrafter"/>
</dbReference>
<feature type="compositionally biased region" description="Low complexity" evidence="11">
    <location>
        <begin position="400"/>
        <end position="418"/>
    </location>
</feature>
<evidence type="ECO:0000256" key="10">
    <source>
        <dbReference type="HAMAP-Rule" id="MF_01697"/>
    </source>
</evidence>
<dbReference type="SUPFAM" id="SSF52374">
    <property type="entry name" value="Nucleotidylyl transferase"/>
    <property type="match status" value="1"/>
</dbReference>
<name>A0A4S5EPE6_9ACTN</name>
<dbReference type="GO" id="GO:0005524">
    <property type="term" value="F:ATP binding"/>
    <property type="evidence" value="ECO:0007669"/>
    <property type="project" value="UniProtKB-KW"/>
</dbReference>
<dbReference type="Proteomes" id="UP000305282">
    <property type="component" value="Unassembled WGS sequence"/>
</dbReference>
<accession>A0A4S5EPE6</accession>
<dbReference type="NCBIfam" id="TIGR03447">
    <property type="entry name" value="mycothiol_MshC"/>
    <property type="match status" value="1"/>
</dbReference>
<feature type="short sequence motif" description="'HIGH' region" evidence="10">
    <location>
        <begin position="59"/>
        <end position="69"/>
    </location>
</feature>
<dbReference type="PANTHER" id="PTHR10890:SF3">
    <property type="entry name" value="CYSTEINE--TRNA LIGASE, CYTOPLASMIC"/>
    <property type="match status" value="1"/>
</dbReference>
<evidence type="ECO:0000256" key="1">
    <source>
        <dbReference type="ARBA" id="ARBA00003679"/>
    </source>
</evidence>
<dbReference type="GO" id="GO:0004817">
    <property type="term" value="F:cysteine-tRNA ligase activity"/>
    <property type="evidence" value="ECO:0007669"/>
    <property type="project" value="TreeGrafter"/>
</dbReference>
<feature type="binding site" evidence="10">
    <location>
        <position position="237"/>
    </location>
    <ligand>
        <name>L-cysteinyl-5'-AMP</name>
        <dbReference type="ChEBI" id="CHEBI:144924"/>
    </ligand>
</feature>
<dbReference type="EC" id="6.3.1.13" evidence="10"/>
<evidence type="ECO:0000256" key="3">
    <source>
        <dbReference type="ARBA" id="ARBA00011245"/>
    </source>
</evidence>
<feature type="region of interest" description="Disordered" evidence="11">
    <location>
        <begin position="400"/>
        <end position="427"/>
    </location>
</feature>
<dbReference type="HAMAP" id="MF_01697">
    <property type="entry name" value="MshC"/>
    <property type="match status" value="1"/>
</dbReference>
<comment type="subunit">
    <text evidence="3 10">Monomer.</text>
</comment>